<gene>
    <name evidence="1" type="ORF">FAZ98_27265</name>
</gene>
<organism evidence="1 2">
    <name type="scientific">Paraburkholderia acidisoli</name>
    <dbReference type="NCBI Taxonomy" id="2571748"/>
    <lineage>
        <taxon>Bacteria</taxon>
        <taxon>Pseudomonadati</taxon>
        <taxon>Pseudomonadota</taxon>
        <taxon>Betaproteobacteria</taxon>
        <taxon>Burkholderiales</taxon>
        <taxon>Burkholderiaceae</taxon>
        <taxon>Paraburkholderia</taxon>
    </lineage>
</organism>
<dbReference type="Proteomes" id="UP000433577">
    <property type="component" value="Chromosome 3"/>
</dbReference>
<dbReference type="EMBL" id="CP046915">
    <property type="protein sequence ID" value="QGZ65458.1"/>
    <property type="molecule type" value="Genomic_DNA"/>
</dbReference>
<reference evidence="1 2" key="1">
    <citation type="submission" date="2019-12" db="EMBL/GenBank/DDBJ databases">
        <title>Paraburkholderia acidiphila 7Q-K02 sp. nov and Paraburkholderia acidisoli DHF22 sp. nov., two strains isolated from forest soil.</title>
        <authorList>
            <person name="Gao Z."/>
            <person name="Qiu L."/>
        </authorList>
    </citation>
    <scope>NUCLEOTIDE SEQUENCE [LARGE SCALE GENOMIC DNA]</scope>
    <source>
        <strain evidence="1 2">DHF22</strain>
    </source>
</reference>
<dbReference type="KEGG" id="pacs:FAZ98_27265"/>
<name>A0A7Z2GPB2_9BURK</name>
<dbReference type="InterPro" id="IPR046613">
    <property type="entry name" value="DUF6726"/>
</dbReference>
<dbReference type="AlphaFoldDB" id="A0A7Z2GPB2"/>
<sequence length="77" mass="7885">MTNSLWRKALPARSHSRVPTYLVRASSAIAIACLALPLEGCAAAALPCRLASATLKIVPVVGHAASVPFDACASAID</sequence>
<evidence type="ECO:0000313" key="1">
    <source>
        <dbReference type="EMBL" id="QGZ65458.1"/>
    </source>
</evidence>
<accession>A0A7Z2GPB2</accession>
<dbReference type="Pfam" id="PF20487">
    <property type="entry name" value="DUF6726"/>
    <property type="match status" value="1"/>
</dbReference>
<evidence type="ECO:0000313" key="2">
    <source>
        <dbReference type="Proteomes" id="UP000433577"/>
    </source>
</evidence>
<protein>
    <submittedName>
        <fullName evidence="1">Uncharacterized protein</fullName>
    </submittedName>
</protein>
<dbReference type="RefSeq" id="WP_158955904.1">
    <property type="nucleotide sequence ID" value="NZ_CP046915.1"/>
</dbReference>
<keyword evidence="2" id="KW-1185">Reference proteome</keyword>
<proteinExistence type="predicted"/>